<dbReference type="InterPro" id="IPR036390">
    <property type="entry name" value="WH_DNA-bd_sf"/>
</dbReference>
<dbReference type="InterPro" id="IPR001845">
    <property type="entry name" value="HTH_ArsR_DNA-bd_dom"/>
</dbReference>
<dbReference type="PANTHER" id="PTHR43132:SF6">
    <property type="entry name" value="HTH-TYPE TRANSCRIPTIONAL REPRESSOR CZRA"/>
    <property type="match status" value="1"/>
</dbReference>
<comment type="caution">
    <text evidence="6">The sequence shown here is derived from an EMBL/GenBank/DDBJ whole genome shotgun (WGS) entry which is preliminary data.</text>
</comment>
<dbReference type="CDD" id="cd00090">
    <property type="entry name" value="HTH_ARSR"/>
    <property type="match status" value="1"/>
</dbReference>
<name>A0ABS2EAY8_9FIRM</name>
<keyword evidence="4" id="KW-0105">Cadmium resistance</keyword>
<evidence type="ECO:0000313" key="6">
    <source>
        <dbReference type="EMBL" id="MBM6738777.1"/>
    </source>
</evidence>
<dbReference type="InterPro" id="IPR018334">
    <property type="entry name" value="ArsR_HTH"/>
</dbReference>
<dbReference type="Proteomes" id="UP000716906">
    <property type="component" value="Unassembled WGS sequence"/>
</dbReference>
<dbReference type="PROSITE" id="PS50987">
    <property type="entry name" value="HTH_ARSR_2"/>
    <property type="match status" value="1"/>
</dbReference>
<dbReference type="Gene3D" id="1.10.10.10">
    <property type="entry name" value="Winged helix-like DNA-binding domain superfamily/Winged helix DNA-binding domain"/>
    <property type="match status" value="1"/>
</dbReference>
<reference evidence="6 7" key="1">
    <citation type="journal article" date="2021" name="Sci. Rep.">
        <title>The distribution of antibiotic resistance genes in chicken gut microbiota commensals.</title>
        <authorList>
            <person name="Juricova H."/>
            <person name="Matiasovicova J."/>
            <person name="Kubasova T."/>
            <person name="Cejkova D."/>
            <person name="Rychlik I."/>
        </authorList>
    </citation>
    <scope>NUCLEOTIDE SEQUENCE [LARGE SCALE GENOMIC DNA]</scope>
    <source>
        <strain evidence="6 7">An773</strain>
    </source>
</reference>
<evidence type="ECO:0000256" key="1">
    <source>
        <dbReference type="ARBA" id="ARBA00023015"/>
    </source>
</evidence>
<dbReference type="InterPro" id="IPR011991">
    <property type="entry name" value="ArsR-like_HTH"/>
</dbReference>
<dbReference type="NCBIfam" id="NF033788">
    <property type="entry name" value="HTH_metalloreg"/>
    <property type="match status" value="1"/>
</dbReference>
<keyword evidence="7" id="KW-1185">Reference proteome</keyword>
<keyword evidence="3" id="KW-0804">Transcription</keyword>
<sequence length="108" mass="12553">MQTDRNSLYASDNKALEHLTQLFKALGDPSRVRIIFQIFLSDACVKDIAEKLQMSEPAVSHHLRILRMNGLVKRQRNGKEIFYQLDDEHVRSILELGCEHVQEFLDTE</sequence>
<keyword evidence="2" id="KW-0238">DNA-binding</keyword>
<dbReference type="SUPFAM" id="SSF46785">
    <property type="entry name" value="Winged helix' DNA-binding domain"/>
    <property type="match status" value="1"/>
</dbReference>
<dbReference type="Pfam" id="PF01022">
    <property type="entry name" value="HTH_5"/>
    <property type="match status" value="1"/>
</dbReference>
<proteinExistence type="predicted"/>
<evidence type="ECO:0000259" key="5">
    <source>
        <dbReference type="PROSITE" id="PS50987"/>
    </source>
</evidence>
<dbReference type="InterPro" id="IPR051011">
    <property type="entry name" value="Metal_resp_trans_reg"/>
</dbReference>
<keyword evidence="1" id="KW-0805">Transcription regulation</keyword>
<protein>
    <submittedName>
        <fullName evidence="6">Winged helix-turn-helix transcriptional regulator</fullName>
    </submittedName>
</protein>
<organism evidence="6 7">
    <name type="scientific">Faecalicatena fissicatena</name>
    <dbReference type="NCBI Taxonomy" id="290055"/>
    <lineage>
        <taxon>Bacteria</taxon>
        <taxon>Bacillati</taxon>
        <taxon>Bacillota</taxon>
        <taxon>Clostridia</taxon>
        <taxon>Lachnospirales</taxon>
        <taxon>Lachnospiraceae</taxon>
        <taxon>Faecalicatena</taxon>
    </lineage>
</organism>
<evidence type="ECO:0000256" key="2">
    <source>
        <dbReference type="ARBA" id="ARBA00023125"/>
    </source>
</evidence>
<evidence type="ECO:0000256" key="3">
    <source>
        <dbReference type="ARBA" id="ARBA00023163"/>
    </source>
</evidence>
<dbReference type="EMBL" id="JACLYY010000012">
    <property type="protein sequence ID" value="MBM6738777.1"/>
    <property type="molecule type" value="Genomic_DNA"/>
</dbReference>
<dbReference type="InterPro" id="IPR036388">
    <property type="entry name" value="WH-like_DNA-bd_sf"/>
</dbReference>
<evidence type="ECO:0000313" key="7">
    <source>
        <dbReference type="Proteomes" id="UP000716906"/>
    </source>
</evidence>
<dbReference type="PANTHER" id="PTHR43132">
    <property type="entry name" value="ARSENICAL RESISTANCE OPERON REPRESSOR ARSR-RELATED"/>
    <property type="match status" value="1"/>
</dbReference>
<dbReference type="PROSITE" id="PS00846">
    <property type="entry name" value="HTH_ARSR_1"/>
    <property type="match status" value="1"/>
</dbReference>
<evidence type="ECO:0000256" key="4">
    <source>
        <dbReference type="ARBA" id="ARBA00043263"/>
    </source>
</evidence>
<feature type="domain" description="HTH arsR-type" evidence="5">
    <location>
        <begin position="11"/>
        <end position="105"/>
    </location>
</feature>
<gene>
    <name evidence="6" type="ORF">H7U36_11830</name>
</gene>
<dbReference type="SMART" id="SM00418">
    <property type="entry name" value="HTH_ARSR"/>
    <property type="match status" value="1"/>
</dbReference>
<dbReference type="PRINTS" id="PR00778">
    <property type="entry name" value="HTHARSR"/>
</dbReference>
<accession>A0ABS2EAY8</accession>